<name>A0A832TAP3_9EURY</name>
<dbReference type="InterPro" id="IPR016736">
    <property type="entry name" value="MJ1481-like"/>
</dbReference>
<dbReference type="Pfam" id="PF09873">
    <property type="entry name" value="SepCysE"/>
    <property type="match status" value="1"/>
</dbReference>
<comment type="caution">
    <text evidence="1">The sequence shown here is derived from an EMBL/GenBank/DDBJ whole genome shotgun (WGS) entry which is preliminary data.</text>
</comment>
<sequence>MTRVERLEELLSHAVSQRSGRIRVVTDVDELRLDEEVVRRIVHRAAELDHALVESAPEHVLRGERAQEVARALDDILRSVLELVGVEEETERDLDDLFKDSVLVVVRGRERKALRELVDAPIVQTGGPLVPEDYRKVNPNLPEKLPEGLVKSVERARRELEEYIRKSGAKRIVLVREEDDRVGEVLEEELPEVAEELGVDHEVIVVPDFTELSPSDLLSGRTK</sequence>
<gene>
    <name evidence="1" type="ORF">HA336_05375</name>
</gene>
<accession>A0A832TAP3</accession>
<dbReference type="EMBL" id="DUJS01000004">
    <property type="protein sequence ID" value="HII70646.1"/>
    <property type="molecule type" value="Genomic_DNA"/>
</dbReference>
<dbReference type="RefSeq" id="WP_011018583.1">
    <property type="nucleotide sequence ID" value="NZ_DUJS01000004.1"/>
</dbReference>
<reference evidence="1" key="1">
    <citation type="journal article" date="2020" name="bioRxiv">
        <title>A rank-normalized archaeal taxonomy based on genome phylogeny resolves widespread incomplete and uneven classifications.</title>
        <authorList>
            <person name="Rinke C."/>
            <person name="Chuvochina M."/>
            <person name="Mussig A.J."/>
            <person name="Chaumeil P.-A."/>
            <person name="Waite D.W."/>
            <person name="Whitman W.B."/>
            <person name="Parks D.H."/>
            <person name="Hugenholtz P."/>
        </authorList>
    </citation>
    <scope>NUCLEOTIDE SEQUENCE</scope>
    <source>
        <strain evidence="1">UBA8853</strain>
    </source>
</reference>
<dbReference type="Proteomes" id="UP000619545">
    <property type="component" value="Unassembled WGS sequence"/>
</dbReference>
<organism evidence="1 2">
    <name type="scientific">Methanopyrus kandleri</name>
    <dbReference type="NCBI Taxonomy" id="2320"/>
    <lineage>
        <taxon>Archaea</taxon>
        <taxon>Methanobacteriati</taxon>
        <taxon>Methanobacteriota</taxon>
        <taxon>Methanomada group</taxon>
        <taxon>Methanopyri</taxon>
        <taxon>Methanopyrales</taxon>
        <taxon>Methanopyraceae</taxon>
        <taxon>Methanopyrus</taxon>
    </lineage>
</organism>
<evidence type="ECO:0000313" key="2">
    <source>
        <dbReference type="Proteomes" id="UP000619545"/>
    </source>
</evidence>
<dbReference type="PIRSF" id="PIRSF018814">
    <property type="entry name" value="UCP018814"/>
    <property type="match status" value="1"/>
</dbReference>
<protein>
    <submittedName>
        <fullName evidence="1">DUF2100 domain-containing protein</fullName>
    </submittedName>
</protein>
<evidence type="ECO:0000313" key="1">
    <source>
        <dbReference type="EMBL" id="HII70646.1"/>
    </source>
</evidence>
<dbReference type="GeneID" id="1477514"/>
<proteinExistence type="predicted"/>
<dbReference type="AlphaFoldDB" id="A0A832TAP3"/>